<dbReference type="Proteomes" id="UP001056883">
    <property type="component" value="Segment"/>
</dbReference>
<organism evidence="1 2">
    <name type="scientific">Luteibacter phage vB_LflM-Pluto</name>
    <dbReference type="NCBI Taxonomy" id="2948611"/>
    <lineage>
        <taxon>Viruses</taxon>
        <taxon>Duplodnaviria</taxon>
        <taxon>Heunggongvirae</taxon>
        <taxon>Uroviricota</taxon>
        <taxon>Caudoviricetes</taxon>
        <taxon>Lindbergviridae</taxon>
        <taxon>Plutovirus</taxon>
        <taxon>Plutovirus pluto</taxon>
    </lineage>
</organism>
<proteinExistence type="predicted"/>
<protein>
    <submittedName>
        <fullName evidence="1">Uncharacterized protein</fullName>
    </submittedName>
</protein>
<dbReference type="EMBL" id="ON529861">
    <property type="protein sequence ID" value="USN16332.1"/>
    <property type="molecule type" value="Genomic_DNA"/>
</dbReference>
<sequence>MIPGSNLYRQARRLIGGSPVVYFKYAGRTQNSVRQYVSTFDAGVQVKASVQAVPRSKYTFLGLDFQRNYVNIFIDKNAIDLQRDAGGDQFVYDGFVFQLEGNTQWFEQDGWVEGLAVQIGRGNAPIPATQATP</sequence>
<dbReference type="Pfam" id="PF22755">
    <property type="entry name" value="E217_gp28"/>
    <property type="match status" value="1"/>
</dbReference>
<keyword evidence="2" id="KW-1185">Reference proteome</keyword>
<name>A0A9E7SN56_9CAUD</name>
<reference evidence="1" key="1">
    <citation type="submission" date="2022-05" db="EMBL/GenBank/DDBJ databases">
        <authorList>
            <person name="Friedrich I."/>
            <person name="Poehlein A."/>
            <person name="Schneider D."/>
            <person name="Hertel R."/>
            <person name="Daniel R."/>
        </authorList>
    </citation>
    <scope>NUCLEOTIDE SEQUENCE</scope>
</reference>
<accession>A0A9E7SN56</accession>
<gene>
    <name evidence="1" type="ORF">PLUTO_00160</name>
</gene>
<dbReference type="InterPro" id="IPR054441">
    <property type="entry name" value="Gp28-like"/>
</dbReference>
<evidence type="ECO:0000313" key="1">
    <source>
        <dbReference type="EMBL" id="USN16332.1"/>
    </source>
</evidence>
<evidence type="ECO:0000313" key="2">
    <source>
        <dbReference type="Proteomes" id="UP001056883"/>
    </source>
</evidence>